<dbReference type="AlphaFoldDB" id="A0A5A7QTQ9"/>
<keyword evidence="1" id="KW-0347">Helicase</keyword>
<keyword evidence="1" id="KW-0378">Hydrolase</keyword>
<keyword evidence="1" id="KW-0067">ATP-binding</keyword>
<sequence length="141" mass="15720">MAEELPTARGLLRGFVAIALKDAFDPLHEFGIWEDGVYGEEERETSPSFFFFDIHTILVAGDIPNPPISRPASSKAANFNTSNDLDTIIHFTLKHAFGNSDFTPSEHFSLAQNRRTAVSLAKMLRALLCVLLLWDQLISDL</sequence>
<keyword evidence="1" id="KW-0547">Nucleotide-binding</keyword>
<dbReference type="Proteomes" id="UP000325081">
    <property type="component" value="Unassembled WGS sequence"/>
</dbReference>
<organism evidence="1 2">
    <name type="scientific">Striga asiatica</name>
    <name type="common">Asiatic witchweed</name>
    <name type="synonym">Buchnera asiatica</name>
    <dbReference type="NCBI Taxonomy" id="4170"/>
    <lineage>
        <taxon>Eukaryota</taxon>
        <taxon>Viridiplantae</taxon>
        <taxon>Streptophyta</taxon>
        <taxon>Embryophyta</taxon>
        <taxon>Tracheophyta</taxon>
        <taxon>Spermatophyta</taxon>
        <taxon>Magnoliopsida</taxon>
        <taxon>eudicotyledons</taxon>
        <taxon>Gunneridae</taxon>
        <taxon>Pentapetalae</taxon>
        <taxon>asterids</taxon>
        <taxon>lamiids</taxon>
        <taxon>Lamiales</taxon>
        <taxon>Orobanchaceae</taxon>
        <taxon>Buchnereae</taxon>
        <taxon>Striga</taxon>
    </lineage>
</organism>
<proteinExistence type="predicted"/>
<gene>
    <name evidence="1" type="ORF">STAS_24950</name>
</gene>
<protein>
    <submittedName>
        <fullName evidence="1">DEAD-box ATP-dependent RNA helicase 21</fullName>
    </submittedName>
</protein>
<evidence type="ECO:0000313" key="1">
    <source>
        <dbReference type="EMBL" id="GER47817.1"/>
    </source>
</evidence>
<name>A0A5A7QTQ9_STRAF</name>
<keyword evidence="2" id="KW-1185">Reference proteome</keyword>
<reference evidence="2" key="1">
    <citation type="journal article" date="2019" name="Curr. Biol.">
        <title>Genome Sequence of Striga asiatica Provides Insight into the Evolution of Plant Parasitism.</title>
        <authorList>
            <person name="Yoshida S."/>
            <person name="Kim S."/>
            <person name="Wafula E.K."/>
            <person name="Tanskanen J."/>
            <person name="Kim Y.M."/>
            <person name="Honaas L."/>
            <person name="Yang Z."/>
            <person name="Spallek T."/>
            <person name="Conn C.E."/>
            <person name="Ichihashi Y."/>
            <person name="Cheong K."/>
            <person name="Cui S."/>
            <person name="Der J.P."/>
            <person name="Gundlach H."/>
            <person name="Jiao Y."/>
            <person name="Hori C."/>
            <person name="Ishida J.K."/>
            <person name="Kasahara H."/>
            <person name="Kiba T."/>
            <person name="Kim M.S."/>
            <person name="Koo N."/>
            <person name="Laohavisit A."/>
            <person name="Lee Y.H."/>
            <person name="Lumba S."/>
            <person name="McCourt P."/>
            <person name="Mortimer J.C."/>
            <person name="Mutuku J.M."/>
            <person name="Nomura T."/>
            <person name="Sasaki-Sekimoto Y."/>
            <person name="Seto Y."/>
            <person name="Wang Y."/>
            <person name="Wakatake T."/>
            <person name="Sakakibara H."/>
            <person name="Demura T."/>
            <person name="Yamaguchi S."/>
            <person name="Yoneyama K."/>
            <person name="Manabe R.I."/>
            <person name="Nelson D.C."/>
            <person name="Schulman A.H."/>
            <person name="Timko M.P."/>
            <person name="dePamphilis C.W."/>
            <person name="Choi D."/>
            <person name="Shirasu K."/>
        </authorList>
    </citation>
    <scope>NUCLEOTIDE SEQUENCE [LARGE SCALE GENOMIC DNA]</scope>
    <source>
        <strain evidence="2">cv. UVA1</strain>
    </source>
</reference>
<evidence type="ECO:0000313" key="2">
    <source>
        <dbReference type="Proteomes" id="UP000325081"/>
    </source>
</evidence>
<dbReference type="EMBL" id="BKCP01008070">
    <property type="protein sequence ID" value="GER47817.1"/>
    <property type="molecule type" value="Genomic_DNA"/>
</dbReference>
<dbReference type="GO" id="GO:0004386">
    <property type="term" value="F:helicase activity"/>
    <property type="evidence" value="ECO:0007669"/>
    <property type="project" value="UniProtKB-KW"/>
</dbReference>
<accession>A0A5A7QTQ9</accession>
<comment type="caution">
    <text evidence="1">The sequence shown here is derived from an EMBL/GenBank/DDBJ whole genome shotgun (WGS) entry which is preliminary data.</text>
</comment>